<accession>A0AAN7U9N0</accession>
<gene>
    <name evidence="1" type="ORF">RRF57_000325</name>
</gene>
<organism evidence="1 2">
    <name type="scientific">Xylaria bambusicola</name>
    <dbReference type="NCBI Taxonomy" id="326684"/>
    <lineage>
        <taxon>Eukaryota</taxon>
        <taxon>Fungi</taxon>
        <taxon>Dikarya</taxon>
        <taxon>Ascomycota</taxon>
        <taxon>Pezizomycotina</taxon>
        <taxon>Sordariomycetes</taxon>
        <taxon>Xylariomycetidae</taxon>
        <taxon>Xylariales</taxon>
        <taxon>Xylariaceae</taxon>
        <taxon>Xylaria</taxon>
    </lineage>
</organism>
<evidence type="ECO:0000313" key="1">
    <source>
        <dbReference type="EMBL" id="KAK5624609.1"/>
    </source>
</evidence>
<sequence>MPYIEFLFGLDNARPKSAYDWSSAYPVLGLPGKGFSEAALAPEDFLASSGLAVRISIIILDRKGASAFFQS</sequence>
<dbReference type="Proteomes" id="UP001305414">
    <property type="component" value="Unassembled WGS sequence"/>
</dbReference>
<dbReference type="EMBL" id="JAWHQM010000001">
    <property type="protein sequence ID" value="KAK5624609.1"/>
    <property type="molecule type" value="Genomic_DNA"/>
</dbReference>
<evidence type="ECO:0000313" key="2">
    <source>
        <dbReference type="Proteomes" id="UP001305414"/>
    </source>
</evidence>
<reference evidence="1 2" key="1">
    <citation type="submission" date="2023-10" db="EMBL/GenBank/DDBJ databases">
        <title>Draft genome sequence of Xylaria bambusicola isolate GMP-LS, the root and basal stem rot pathogen of sugarcane in Indonesia.</title>
        <authorList>
            <person name="Selvaraj P."/>
            <person name="Muralishankar V."/>
            <person name="Muruganantham S."/>
            <person name="Sp S."/>
            <person name="Haryani S."/>
            <person name="Lau K.J.X."/>
            <person name="Naqvi N.I."/>
        </authorList>
    </citation>
    <scope>NUCLEOTIDE SEQUENCE [LARGE SCALE GENOMIC DNA]</scope>
    <source>
        <strain evidence="1">GMP-LS</strain>
    </source>
</reference>
<comment type="caution">
    <text evidence="1">The sequence shown here is derived from an EMBL/GenBank/DDBJ whole genome shotgun (WGS) entry which is preliminary data.</text>
</comment>
<keyword evidence="2" id="KW-1185">Reference proteome</keyword>
<dbReference type="AlphaFoldDB" id="A0AAN7U9N0"/>
<name>A0AAN7U9N0_9PEZI</name>
<proteinExistence type="predicted"/>
<protein>
    <submittedName>
        <fullName evidence="1">Uncharacterized protein</fullName>
    </submittedName>
</protein>